<dbReference type="RefSeq" id="WP_196936837.1">
    <property type="nucleotide sequence ID" value="NZ_MU158698.1"/>
</dbReference>
<dbReference type="InterPro" id="IPR037523">
    <property type="entry name" value="VOC_core"/>
</dbReference>
<evidence type="ECO:0000259" key="1">
    <source>
        <dbReference type="PROSITE" id="PS51819"/>
    </source>
</evidence>
<dbReference type="AlphaFoldDB" id="A0A928UXT0"/>
<dbReference type="EMBL" id="PRDK01000009">
    <property type="protein sequence ID" value="MBE8714983.1"/>
    <property type="molecule type" value="Genomic_DNA"/>
</dbReference>
<keyword evidence="3" id="KW-1185">Reference proteome</keyword>
<sequence>MTPKINFITVAVEDMQESIEFYQQVFNFKIAEQSEDLCLFDMENGFYFVIQTKADFLQQRDNQNPAERSSGFILSCSLDSTEQVDMLVSRAEKMGAVQVKKLNEEWGYSVVIKDINGHHWEIVHLTQSN</sequence>
<dbReference type="Pfam" id="PF00903">
    <property type="entry name" value="Glyoxalase"/>
    <property type="match status" value="1"/>
</dbReference>
<dbReference type="PANTHER" id="PTHR36503:SF1">
    <property type="entry name" value="BLR2520 PROTEIN"/>
    <property type="match status" value="1"/>
</dbReference>
<dbReference type="Gene3D" id="3.10.180.10">
    <property type="entry name" value="2,3-Dihydroxybiphenyl 1,2-Dioxygenase, domain 1"/>
    <property type="match status" value="1"/>
</dbReference>
<comment type="caution">
    <text evidence="2">The sequence shown here is derived from an EMBL/GenBank/DDBJ whole genome shotgun (WGS) entry which is preliminary data.</text>
</comment>
<dbReference type="Proteomes" id="UP000616201">
    <property type="component" value="Unassembled WGS sequence"/>
</dbReference>
<dbReference type="InterPro" id="IPR029068">
    <property type="entry name" value="Glyas_Bleomycin-R_OHBP_Dase"/>
</dbReference>
<accession>A0A928UXT0</accession>
<gene>
    <name evidence="2" type="ORF">C4F49_14965</name>
</gene>
<dbReference type="InterPro" id="IPR004360">
    <property type="entry name" value="Glyas_Fos-R_dOase_dom"/>
</dbReference>
<name>A0A928UXT0_9SPHI</name>
<protein>
    <recommendedName>
        <fullName evidence="1">VOC domain-containing protein</fullName>
    </recommendedName>
</protein>
<reference evidence="2" key="1">
    <citation type="submission" date="2018-02" db="EMBL/GenBank/DDBJ databases">
        <authorList>
            <person name="Vasarhelyi B.M."/>
            <person name="Deshmukh S."/>
            <person name="Balint B."/>
            <person name="Kukolya J."/>
        </authorList>
    </citation>
    <scope>NUCLEOTIDE SEQUENCE</scope>
    <source>
        <strain evidence="2">KB22</strain>
    </source>
</reference>
<proteinExistence type="predicted"/>
<evidence type="ECO:0000313" key="2">
    <source>
        <dbReference type="EMBL" id="MBE8714983.1"/>
    </source>
</evidence>
<evidence type="ECO:0000313" key="3">
    <source>
        <dbReference type="Proteomes" id="UP000616201"/>
    </source>
</evidence>
<feature type="domain" description="VOC" evidence="1">
    <location>
        <begin position="4"/>
        <end position="125"/>
    </location>
</feature>
<dbReference type="PROSITE" id="PS51819">
    <property type="entry name" value="VOC"/>
    <property type="match status" value="1"/>
</dbReference>
<dbReference type="SUPFAM" id="SSF54593">
    <property type="entry name" value="Glyoxalase/Bleomycin resistance protein/Dihydroxybiphenyl dioxygenase"/>
    <property type="match status" value="1"/>
</dbReference>
<dbReference type="PANTHER" id="PTHR36503">
    <property type="entry name" value="BLR2520 PROTEIN"/>
    <property type="match status" value="1"/>
</dbReference>
<organism evidence="2 3">
    <name type="scientific">Sphingobacterium hungaricum</name>
    <dbReference type="NCBI Taxonomy" id="2082723"/>
    <lineage>
        <taxon>Bacteria</taxon>
        <taxon>Pseudomonadati</taxon>
        <taxon>Bacteroidota</taxon>
        <taxon>Sphingobacteriia</taxon>
        <taxon>Sphingobacteriales</taxon>
        <taxon>Sphingobacteriaceae</taxon>
        <taxon>Sphingobacterium</taxon>
    </lineage>
</organism>